<keyword evidence="8 16" id="KW-0479">Metal-binding</keyword>
<dbReference type="InterPro" id="IPR004868">
    <property type="entry name" value="DNA-dir_DNA_pol_B_mt/vir"/>
</dbReference>
<dbReference type="InterPro" id="IPR006026">
    <property type="entry name" value="Peptidase_Metallo"/>
</dbReference>
<dbReference type="STRING" id="7070.D7EKI9"/>
<evidence type="ECO:0000256" key="3">
    <source>
        <dbReference type="ARBA" id="ARBA00012417"/>
    </source>
</evidence>
<dbReference type="FunFam" id="3.40.390.10:FF:000160">
    <property type="entry name" value="Matrix metalloproteinase-28-like Protein"/>
    <property type="match status" value="1"/>
</dbReference>
<feature type="binding site" evidence="16">
    <location>
        <position position="578"/>
    </location>
    <ligand>
        <name>Zn(2+)</name>
        <dbReference type="ChEBI" id="CHEBI:29105"/>
        <label>1</label>
    </ligand>
</feature>
<feature type="binding site" evidence="16">
    <location>
        <position position="618"/>
    </location>
    <ligand>
        <name>Ca(2+)</name>
        <dbReference type="ChEBI" id="CHEBI:29108"/>
        <label>3</label>
    </ligand>
</feature>
<dbReference type="PhylomeDB" id="D7EKI9"/>
<reference evidence="21 22" key="2">
    <citation type="journal article" date="2010" name="Nucleic Acids Res.">
        <title>BeetleBase in 2010: revisions to provide comprehensive genomic information for Tribolium castaneum.</title>
        <authorList>
            <person name="Kim H.S."/>
            <person name="Murphy T."/>
            <person name="Xia J."/>
            <person name="Caragea D."/>
            <person name="Park Y."/>
            <person name="Beeman R.W."/>
            <person name="Lorenzen M.D."/>
            <person name="Butcher S."/>
            <person name="Manak J.R."/>
            <person name="Brown S.J."/>
        </authorList>
    </citation>
    <scope>NUCLEOTIDE SEQUENCE [LARGE SCALE GENOMIC DNA]</scope>
    <source>
        <strain evidence="21 22">Georgia GA2</strain>
    </source>
</reference>
<comment type="similarity">
    <text evidence="1">Belongs to the DNA polymerase type-B family.</text>
</comment>
<evidence type="ECO:0000256" key="10">
    <source>
        <dbReference type="ARBA" id="ARBA00022833"/>
    </source>
</evidence>
<dbReference type="SMART" id="SM00120">
    <property type="entry name" value="HX"/>
    <property type="match status" value="2"/>
</dbReference>
<dbReference type="InterPro" id="IPR043502">
    <property type="entry name" value="DNA/RNA_pol_sf"/>
</dbReference>
<evidence type="ECO:0000256" key="9">
    <source>
        <dbReference type="ARBA" id="ARBA00022801"/>
    </source>
</evidence>
<evidence type="ECO:0000256" key="14">
    <source>
        <dbReference type="ARBA" id="ARBA00049244"/>
    </source>
</evidence>
<dbReference type="Proteomes" id="UP000007266">
    <property type="component" value="Unassembled WGS sequence"/>
</dbReference>
<dbReference type="Gene3D" id="3.40.390.10">
    <property type="entry name" value="Collagenase (Catalytic Domain)"/>
    <property type="match status" value="1"/>
</dbReference>
<evidence type="ECO:0000256" key="5">
    <source>
        <dbReference type="ARBA" id="ARBA00022679"/>
    </source>
</evidence>
<dbReference type="InterPro" id="IPR018487">
    <property type="entry name" value="Hemopexin-like_repeat"/>
</dbReference>
<comment type="catalytic activity">
    <reaction evidence="14">
        <text>DNA(n) + a 2'-deoxyribonucleoside 5'-triphosphate = DNA(n+1) + diphosphate</text>
        <dbReference type="Rhea" id="RHEA:22508"/>
        <dbReference type="Rhea" id="RHEA-COMP:17339"/>
        <dbReference type="Rhea" id="RHEA-COMP:17340"/>
        <dbReference type="ChEBI" id="CHEBI:33019"/>
        <dbReference type="ChEBI" id="CHEBI:61560"/>
        <dbReference type="ChEBI" id="CHEBI:173112"/>
        <dbReference type="EC" id="2.7.7.7"/>
    </reaction>
</comment>
<dbReference type="SUPFAM" id="SSF55486">
    <property type="entry name" value="Metalloproteases ('zincins'), catalytic domain"/>
    <property type="match status" value="1"/>
</dbReference>
<feature type="binding site" evidence="16">
    <location>
        <position position="564"/>
    </location>
    <ligand>
        <name>Ca(2+)</name>
        <dbReference type="ChEBI" id="CHEBI:29108"/>
        <label>2</label>
    </ligand>
</feature>
<feature type="binding site" evidence="16">
    <location>
        <position position="615"/>
    </location>
    <ligand>
        <name>Ca(2+)</name>
        <dbReference type="ChEBI" id="CHEBI:29108"/>
        <label>3</label>
    </ligand>
</feature>
<sequence>MEDLYEKTIERSEQLKKAGYNLIEMWECEWTRSKEYKKEMKQIEEEIKELEELNPRNAFFGGRTNATKLRVKGKKMKYIDICSLYPTVQCYDDYPVGHPTKIFKPRTYNTDWYGLIKCAILPPRGLYHPVLPVKNKTKTGDEKLTFPLCQLCAKLNNQKDKCSHTESQRIIRGTWCTNEVEKAIEKGYKIISIDEVWHFEKKSSYLFKGYVKAFMKIKLETSPWQDDFESEEEYRKAVKEILGIELGKIENNPGKRAVAKICLNSLWGKFGQRQNMGATEYVTDVKRFYEILLDDRLDNIHINEINENMLQIDYKLKDCYVENNFNTNIFIAAFTTANARLRLYEMLDKLGNSVAYYDTDSIVYIDDGKNTVKTGCLLGDWTDELDDVNIRTNESKIQSSAKPYDESKIQSSAKPYDESKIQSSAKPYDESKIQSYLEQFGYFASASTKLGNASHAESLIEINEALIRFQEYYNLPVDGTLNQETLDLIKQPRCGNKDNPTAYRVHYQKWNKTNLKWYFSLATNEMKELAQKAFDQWESVSNLKFEYWHSQPSAVGEYNSVKPDILISFSNTLFQHNHNSRCQKGICSSSFDGKGNVLAHGFFPNNDECLGIHFDKSENWYFGESSNTPDDQTNFYTVLLHEIGHTLGIEHSANNNSIMYAYYKGDIDKLTRDDMWAIQYLYGIPERSKYESIPTTTTTTTTSTTTKKPITLTPRKTDSLPDLCSLSETINTFLIANHKLYIFYKKYVWIVNLKDMSYDNKPKLITDYLTFLPDNFQEISQIYQRPDGTILLTTNNLYYIIDFPNFVVKNGYNGRSITSLGVPSGKKINAIFSTYSGQTYIFYDNTMFIQFDECLLRPKKHGMIAELFSSIPSNVDKAFRYINGKIYFFKDNNYYEYHEFLQTTKSYKFDLSIFGIKCSIIDKIMILLNKLK</sequence>
<dbReference type="FunFam" id="2.110.10.10:FF:000024">
    <property type="entry name" value="Matrix metalloproteinase-16-like Protein"/>
    <property type="match status" value="1"/>
</dbReference>
<dbReference type="HOGENOM" id="CLU_314068_0_0_1"/>
<evidence type="ECO:0000256" key="17">
    <source>
        <dbReference type="PIRSR" id="PIRSR621190-4"/>
    </source>
</evidence>
<accession>D7EKI9</accession>
<dbReference type="EC" id="2.7.7.7" evidence="3"/>
<keyword evidence="13" id="KW-0238">DNA-binding</keyword>
<evidence type="ECO:0000256" key="8">
    <source>
        <dbReference type="ARBA" id="ARBA00022723"/>
    </source>
</evidence>
<dbReference type="InterPro" id="IPR023211">
    <property type="entry name" value="DNA_pol_palm_dom_sf"/>
</dbReference>
<evidence type="ECO:0000256" key="2">
    <source>
        <dbReference type="ARBA" id="ARBA00010370"/>
    </source>
</evidence>
<proteinExistence type="inferred from homology"/>
<comment type="similarity">
    <text evidence="2">Belongs to the peptidase M10A family.</text>
</comment>
<dbReference type="InterPro" id="IPR024079">
    <property type="entry name" value="MetalloPept_cat_dom_sf"/>
</dbReference>
<comment type="cofactor">
    <cofactor evidence="16">
        <name>Zn(2+)</name>
        <dbReference type="ChEBI" id="CHEBI:29105"/>
    </cofactor>
    <text evidence="16">Binds 2 Zn(2+) ions per subunit.</text>
</comment>
<dbReference type="SUPFAM" id="SSF56672">
    <property type="entry name" value="DNA/RNA polymerases"/>
    <property type="match status" value="1"/>
</dbReference>
<evidence type="ECO:0000256" key="13">
    <source>
        <dbReference type="ARBA" id="ARBA00023125"/>
    </source>
</evidence>
<dbReference type="Pfam" id="PF01471">
    <property type="entry name" value="PG_binding_1"/>
    <property type="match status" value="1"/>
</dbReference>
<dbReference type="InterPro" id="IPR002477">
    <property type="entry name" value="Peptidoglycan-bd-like"/>
</dbReference>
<keyword evidence="9" id="KW-0378">Hydrolase</keyword>
<dbReference type="Gene3D" id="1.10.287.690">
    <property type="entry name" value="Helix hairpin bin"/>
    <property type="match status" value="1"/>
</dbReference>
<feature type="binding site" description="in inhibited form" evidence="16">
    <location>
        <position position="494"/>
    </location>
    <ligand>
        <name>Zn(2+)</name>
        <dbReference type="ChEBI" id="CHEBI:29105"/>
        <label>2</label>
        <note>catalytic</note>
    </ligand>
</feature>
<feature type="binding site" evidence="16">
    <location>
        <position position="651"/>
    </location>
    <ligand>
        <name>Zn(2+)</name>
        <dbReference type="ChEBI" id="CHEBI:29105"/>
        <label>2</label>
        <note>catalytic</note>
    </ligand>
</feature>
<dbReference type="PROSITE" id="PS51642">
    <property type="entry name" value="HEMOPEXIN_2"/>
    <property type="match status" value="1"/>
</dbReference>
<evidence type="ECO:0000256" key="19">
    <source>
        <dbReference type="SAM" id="MobiDB-lite"/>
    </source>
</evidence>
<evidence type="ECO:0000256" key="18">
    <source>
        <dbReference type="PROSITE-ProRule" id="PRU01011"/>
    </source>
</evidence>
<evidence type="ECO:0000256" key="1">
    <source>
        <dbReference type="ARBA" id="ARBA00005755"/>
    </source>
</evidence>
<dbReference type="AlphaFoldDB" id="D7EKI9"/>
<evidence type="ECO:0000256" key="12">
    <source>
        <dbReference type="ARBA" id="ARBA00023049"/>
    </source>
</evidence>
<feature type="binding site" evidence="16">
    <location>
        <position position="618"/>
    </location>
    <ligand>
        <name>Ca(2+)</name>
        <dbReference type="ChEBI" id="CHEBI:29108"/>
        <label>1</label>
    </ligand>
</feature>
<dbReference type="GO" id="GO:0008270">
    <property type="term" value="F:zinc ion binding"/>
    <property type="evidence" value="ECO:0007669"/>
    <property type="project" value="InterPro"/>
</dbReference>
<dbReference type="PANTHER" id="PTHR33568:SF3">
    <property type="entry name" value="DNA-DIRECTED DNA POLYMERASE"/>
    <property type="match status" value="1"/>
</dbReference>
<dbReference type="Gene3D" id="3.90.1600.10">
    <property type="entry name" value="Palm domain of DNA polymerase"/>
    <property type="match status" value="1"/>
</dbReference>
<evidence type="ECO:0000313" key="21">
    <source>
        <dbReference type="EMBL" id="EFA13171.1"/>
    </source>
</evidence>
<feature type="domain" description="Peptidase metallopeptidase" evidence="20">
    <location>
        <begin position="506"/>
        <end position="684"/>
    </location>
</feature>
<dbReference type="PANTHER" id="PTHR33568">
    <property type="entry name" value="DNA POLYMERASE"/>
    <property type="match status" value="1"/>
</dbReference>
<name>D7EKI9_TRICA</name>
<keyword evidence="16" id="KW-0106">Calcium</keyword>
<dbReference type="CDD" id="cd04278">
    <property type="entry name" value="ZnMc_MMP"/>
    <property type="match status" value="1"/>
</dbReference>
<feature type="binding site" evidence="16">
    <location>
        <position position="600"/>
    </location>
    <ligand>
        <name>Zn(2+)</name>
        <dbReference type="ChEBI" id="CHEBI:29105"/>
        <label>1</label>
    </ligand>
</feature>
<dbReference type="Pfam" id="PF00413">
    <property type="entry name" value="Peptidase_M10"/>
    <property type="match status" value="1"/>
</dbReference>
<evidence type="ECO:0000256" key="4">
    <source>
        <dbReference type="ARBA" id="ARBA00022670"/>
    </source>
</evidence>
<dbReference type="EMBL" id="KQ971391">
    <property type="protein sequence ID" value="EFA13171.1"/>
    <property type="molecule type" value="Genomic_DNA"/>
</dbReference>
<dbReference type="Pfam" id="PF00045">
    <property type="entry name" value="Hemopexin"/>
    <property type="match status" value="1"/>
</dbReference>
<dbReference type="PRINTS" id="PR00138">
    <property type="entry name" value="MATRIXIN"/>
</dbReference>
<feature type="binding site" evidence="16">
    <location>
        <position position="613"/>
    </location>
    <ligand>
        <name>Zn(2+)</name>
        <dbReference type="ChEBI" id="CHEBI:29105"/>
        <label>1</label>
    </ligand>
</feature>
<evidence type="ECO:0000256" key="6">
    <source>
        <dbReference type="ARBA" id="ARBA00022695"/>
    </source>
</evidence>
<protein>
    <recommendedName>
        <fullName evidence="3">DNA-directed DNA polymerase</fullName>
        <ecNumber evidence="3">2.7.7.7</ecNumber>
    </recommendedName>
</protein>
<evidence type="ECO:0000256" key="15">
    <source>
        <dbReference type="PIRSR" id="PIRSR621190-1"/>
    </source>
</evidence>
<dbReference type="GO" id="GO:0003887">
    <property type="term" value="F:DNA-directed DNA polymerase activity"/>
    <property type="evidence" value="ECO:0007669"/>
    <property type="project" value="UniProtKB-KW"/>
</dbReference>
<dbReference type="GO" id="GO:0006508">
    <property type="term" value="P:proteolysis"/>
    <property type="evidence" value="ECO:0007669"/>
    <property type="project" value="UniProtKB-KW"/>
</dbReference>
<gene>
    <name evidence="21" type="primary">GLEAN_01812</name>
    <name evidence="21" type="ORF">TcasGA2_TC001812</name>
</gene>
<feature type="repeat" description="Hemopexin" evidence="18">
    <location>
        <begin position="872"/>
        <end position="918"/>
    </location>
</feature>
<dbReference type="InterPro" id="IPR036375">
    <property type="entry name" value="Hemopexin-like_dom_sf"/>
</dbReference>
<feature type="binding site" evidence="16">
    <location>
        <position position="645"/>
    </location>
    <ligand>
        <name>Zn(2+)</name>
        <dbReference type="ChEBI" id="CHEBI:29105"/>
        <label>2</label>
        <note>catalytic</note>
    </ligand>
</feature>
<dbReference type="GO" id="GO:0031012">
    <property type="term" value="C:extracellular matrix"/>
    <property type="evidence" value="ECO:0007669"/>
    <property type="project" value="InterPro"/>
</dbReference>
<feature type="binding site" evidence="16">
    <location>
        <position position="593"/>
    </location>
    <ligand>
        <name>Ca(2+)</name>
        <dbReference type="ChEBI" id="CHEBI:29108"/>
        <label>3</label>
    </ligand>
</feature>
<keyword evidence="11" id="KW-0239">DNA-directed DNA polymerase</keyword>
<keyword evidence="12" id="KW-0482">Metalloprotease</keyword>
<keyword evidence="22" id="KW-1185">Reference proteome</keyword>
<keyword evidence="6" id="KW-0548">Nucleotidyltransferase</keyword>
<dbReference type="Pfam" id="PF03175">
    <property type="entry name" value="DNA_pol_B_2"/>
    <property type="match status" value="2"/>
</dbReference>
<dbReference type="eggNOG" id="KOG1565">
    <property type="taxonomic scope" value="Eukaryota"/>
</dbReference>
<keyword evidence="7" id="KW-0235">DNA replication</keyword>
<dbReference type="Gene3D" id="2.110.10.10">
    <property type="entry name" value="Hemopexin-like domain"/>
    <property type="match status" value="1"/>
</dbReference>
<feature type="binding site" evidence="16">
    <location>
        <position position="641"/>
    </location>
    <ligand>
        <name>Zn(2+)</name>
        <dbReference type="ChEBI" id="CHEBI:29105"/>
        <label>2</label>
        <note>catalytic</note>
    </ligand>
</feature>
<evidence type="ECO:0000256" key="16">
    <source>
        <dbReference type="PIRSR" id="PIRSR621190-2"/>
    </source>
</evidence>
<dbReference type="InterPro" id="IPR033739">
    <property type="entry name" value="M10A_MMP"/>
</dbReference>
<keyword evidence="10 16" id="KW-0862">Zinc</keyword>
<keyword evidence="4" id="KW-0645">Protease</keyword>
<dbReference type="InterPro" id="IPR001818">
    <property type="entry name" value="Pept_M10_metallopeptidase"/>
</dbReference>
<evidence type="ECO:0000313" key="22">
    <source>
        <dbReference type="Proteomes" id="UP000007266"/>
    </source>
</evidence>
<feature type="binding site" evidence="16">
    <location>
        <position position="592"/>
    </location>
    <ligand>
        <name>Ca(2+)</name>
        <dbReference type="ChEBI" id="CHEBI:29108"/>
        <label>3</label>
    </ligand>
</feature>
<evidence type="ECO:0000256" key="7">
    <source>
        <dbReference type="ARBA" id="ARBA00022705"/>
    </source>
</evidence>
<dbReference type="SMART" id="SM00235">
    <property type="entry name" value="ZnMc"/>
    <property type="match status" value="1"/>
</dbReference>
<feature type="active site" evidence="15">
    <location>
        <position position="642"/>
    </location>
</feature>
<feature type="region of interest" description="Disordered" evidence="19">
    <location>
        <begin position="396"/>
        <end position="425"/>
    </location>
</feature>
<dbReference type="GO" id="GO:0003677">
    <property type="term" value="F:DNA binding"/>
    <property type="evidence" value="ECO:0007669"/>
    <property type="project" value="UniProtKB-KW"/>
</dbReference>
<evidence type="ECO:0000256" key="11">
    <source>
        <dbReference type="ARBA" id="ARBA00022932"/>
    </source>
</evidence>
<reference evidence="21 22" key="1">
    <citation type="journal article" date="2008" name="Nature">
        <title>The genome of the model beetle and pest Tribolium castaneum.</title>
        <authorList>
            <consortium name="Tribolium Genome Sequencing Consortium"/>
            <person name="Richards S."/>
            <person name="Gibbs R.A."/>
            <person name="Weinstock G.M."/>
            <person name="Brown S.J."/>
            <person name="Denell R."/>
            <person name="Beeman R.W."/>
            <person name="Gibbs R."/>
            <person name="Beeman R.W."/>
            <person name="Brown S.J."/>
            <person name="Bucher G."/>
            <person name="Friedrich M."/>
            <person name="Grimmelikhuijzen C.J."/>
            <person name="Klingler M."/>
            <person name="Lorenzen M."/>
            <person name="Richards S."/>
            <person name="Roth S."/>
            <person name="Schroder R."/>
            <person name="Tautz D."/>
            <person name="Zdobnov E.M."/>
            <person name="Muzny D."/>
            <person name="Gibbs R.A."/>
            <person name="Weinstock G.M."/>
            <person name="Attaway T."/>
            <person name="Bell S."/>
            <person name="Buhay C.J."/>
            <person name="Chandrabose M.N."/>
            <person name="Chavez D."/>
            <person name="Clerk-Blankenburg K.P."/>
            <person name="Cree A."/>
            <person name="Dao M."/>
            <person name="Davis C."/>
            <person name="Chacko J."/>
            <person name="Dinh H."/>
            <person name="Dugan-Rocha S."/>
            <person name="Fowler G."/>
            <person name="Garner T.T."/>
            <person name="Garnes J."/>
            <person name="Gnirke A."/>
            <person name="Hawes A."/>
            <person name="Hernandez J."/>
            <person name="Hines S."/>
            <person name="Holder M."/>
            <person name="Hume J."/>
            <person name="Jhangiani S.N."/>
            <person name="Joshi V."/>
            <person name="Khan Z.M."/>
            <person name="Jackson L."/>
            <person name="Kovar C."/>
            <person name="Kowis A."/>
            <person name="Lee S."/>
            <person name="Lewis L.R."/>
            <person name="Margolis J."/>
            <person name="Morgan M."/>
            <person name="Nazareth L.V."/>
            <person name="Nguyen N."/>
            <person name="Okwuonu G."/>
            <person name="Parker D."/>
            <person name="Richards S."/>
            <person name="Ruiz S.J."/>
            <person name="Santibanez J."/>
            <person name="Savard J."/>
            <person name="Scherer S.E."/>
            <person name="Schneider B."/>
            <person name="Sodergren E."/>
            <person name="Tautz D."/>
            <person name="Vattahil S."/>
            <person name="Villasana D."/>
            <person name="White C.S."/>
            <person name="Wright R."/>
            <person name="Park Y."/>
            <person name="Beeman R.W."/>
            <person name="Lord J."/>
            <person name="Oppert B."/>
            <person name="Lorenzen M."/>
            <person name="Brown S."/>
            <person name="Wang L."/>
            <person name="Savard J."/>
            <person name="Tautz D."/>
            <person name="Richards S."/>
            <person name="Weinstock G."/>
            <person name="Gibbs R.A."/>
            <person name="Liu Y."/>
            <person name="Worley K."/>
            <person name="Weinstock G."/>
            <person name="Elsik C.G."/>
            <person name="Reese J.T."/>
            <person name="Elhaik E."/>
            <person name="Landan G."/>
            <person name="Graur D."/>
            <person name="Arensburger P."/>
            <person name="Atkinson P."/>
            <person name="Beeman R.W."/>
            <person name="Beidler J."/>
            <person name="Brown S.J."/>
            <person name="Demuth J.P."/>
            <person name="Drury D.W."/>
            <person name="Du Y.Z."/>
            <person name="Fujiwara H."/>
            <person name="Lorenzen M."/>
            <person name="Maselli V."/>
            <person name="Osanai M."/>
            <person name="Park Y."/>
            <person name="Robertson H.M."/>
            <person name="Tu Z."/>
            <person name="Wang J.J."/>
            <person name="Wang S."/>
            <person name="Richards S."/>
            <person name="Song H."/>
            <person name="Zhang L."/>
            <person name="Sodergren E."/>
            <person name="Werner D."/>
            <person name="Stanke M."/>
            <person name="Morgenstern B."/>
            <person name="Solovyev V."/>
            <person name="Kosarev P."/>
            <person name="Brown G."/>
            <person name="Chen H.C."/>
            <person name="Ermolaeva O."/>
            <person name="Hlavina W."/>
            <person name="Kapustin Y."/>
            <person name="Kiryutin B."/>
            <person name="Kitts P."/>
            <person name="Maglott D."/>
            <person name="Pruitt K."/>
            <person name="Sapojnikov V."/>
            <person name="Souvorov A."/>
            <person name="Mackey A.J."/>
            <person name="Waterhouse R.M."/>
            <person name="Wyder S."/>
            <person name="Zdobnov E.M."/>
            <person name="Zdobnov E.M."/>
            <person name="Wyder S."/>
            <person name="Kriventseva E.V."/>
            <person name="Kadowaki T."/>
            <person name="Bork P."/>
            <person name="Aranda M."/>
            <person name="Bao R."/>
            <person name="Beermann A."/>
            <person name="Berns N."/>
            <person name="Bolognesi R."/>
            <person name="Bonneton F."/>
            <person name="Bopp D."/>
            <person name="Brown S.J."/>
            <person name="Bucher G."/>
            <person name="Butts T."/>
            <person name="Chaumot A."/>
            <person name="Denell R.E."/>
            <person name="Ferrier D.E."/>
            <person name="Friedrich M."/>
            <person name="Gordon C.M."/>
            <person name="Jindra M."/>
            <person name="Klingler M."/>
            <person name="Lan Q."/>
            <person name="Lattorff H.M."/>
            <person name="Laudet V."/>
            <person name="von Levetsow C."/>
            <person name="Liu Z."/>
            <person name="Lutz R."/>
            <person name="Lynch J.A."/>
            <person name="da Fonseca R.N."/>
            <person name="Posnien N."/>
            <person name="Reuter R."/>
            <person name="Roth S."/>
            <person name="Savard J."/>
            <person name="Schinko J.B."/>
            <person name="Schmitt C."/>
            <person name="Schoppmeier M."/>
            <person name="Schroder R."/>
            <person name="Shippy T.D."/>
            <person name="Simonnet F."/>
            <person name="Marques-Souza H."/>
            <person name="Tautz D."/>
            <person name="Tomoyasu Y."/>
            <person name="Trauner J."/>
            <person name="Van der Zee M."/>
            <person name="Vervoort M."/>
            <person name="Wittkopp N."/>
            <person name="Wimmer E.A."/>
            <person name="Yang X."/>
            <person name="Jones A.K."/>
            <person name="Sattelle D.B."/>
            <person name="Ebert P.R."/>
            <person name="Nelson D."/>
            <person name="Scott J.G."/>
            <person name="Beeman R.W."/>
            <person name="Muthukrishnan S."/>
            <person name="Kramer K.J."/>
            <person name="Arakane Y."/>
            <person name="Beeman R.W."/>
            <person name="Zhu Q."/>
            <person name="Hogenkamp D."/>
            <person name="Dixit R."/>
            <person name="Oppert B."/>
            <person name="Jiang H."/>
            <person name="Zou Z."/>
            <person name="Marshall J."/>
            <person name="Elpidina E."/>
            <person name="Vinokurov K."/>
            <person name="Oppert C."/>
            <person name="Zou Z."/>
            <person name="Evans J."/>
            <person name="Lu Z."/>
            <person name="Zhao P."/>
            <person name="Sumathipala N."/>
            <person name="Altincicek B."/>
            <person name="Vilcinskas A."/>
            <person name="Williams M."/>
            <person name="Hultmark D."/>
            <person name="Hetru C."/>
            <person name="Jiang H."/>
            <person name="Grimmelikhuijzen C.J."/>
            <person name="Hauser F."/>
            <person name="Cazzamali G."/>
            <person name="Williamson M."/>
            <person name="Park Y."/>
            <person name="Li B."/>
            <person name="Tanaka Y."/>
            <person name="Predel R."/>
            <person name="Neupert S."/>
            <person name="Schachtner J."/>
            <person name="Verleyen P."/>
            <person name="Raible F."/>
            <person name="Bork P."/>
            <person name="Friedrich M."/>
            <person name="Walden K.K."/>
            <person name="Robertson H.M."/>
            <person name="Angeli S."/>
            <person name="Foret S."/>
            <person name="Bucher G."/>
            <person name="Schuetz S."/>
            <person name="Maleszka R."/>
            <person name="Wimmer E.A."/>
            <person name="Beeman R.W."/>
            <person name="Lorenzen M."/>
            <person name="Tomoyasu Y."/>
            <person name="Miller S.C."/>
            <person name="Grossmann D."/>
            <person name="Bucher G."/>
        </authorList>
    </citation>
    <scope>NUCLEOTIDE SEQUENCE [LARGE SCALE GENOMIC DNA]</scope>
    <source>
        <strain evidence="21 22">Georgia GA2</strain>
    </source>
</reference>
<feature type="binding site" evidence="16">
    <location>
        <position position="659"/>
    </location>
    <ligand>
        <name>Zn(2+)</name>
        <dbReference type="ChEBI" id="CHEBI:29105"/>
        <label>2</label>
        <note>catalytic</note>
    </ligand>
</feature>
<dbReference type="GO" id="GO:0006260">
    <property type="term" value="P:DNA replication"/>
    <property type="evidence" value="ECO:0007669"/>
    <property type="project" value="UniProtKB-KW"/>
</dbReference>
<dbReference type="SUPFAM" id="SSF50923">
    <property type="entry name" value="Hemopexin-like domain"/>
    <property type="match status" value="1"/>
</dbReference>
<keyword evidence="5" id="KW-0808">Transferase</keyword>
<dbReference type="GO" id="GO:0004222">
    <property type="term" value="F:metalloendopeptidase activity"/>
    <property type="evidence" value="ECO:0007669"/>
    <property type="project" value="InterPro"/>
</dbReference>
<comment type="cofactor">
    <cofactor evidence="16">
        <name>Ca(2+)</name>
        <dbReference type="ChEBI" id="CHEBI:29108"/>
    </cofactor>
    <text evidence="16">Can bind about 5 Ca(2+) ions per subunit.</text>
</comment>
<dbReference type="InParanoid" id="D7EKI9"/>
<dbReference type="InterPro" id="IPR021190">
    <property type="entry name" value="Pept_M10A"/>
</dbReference>
<organism evidence="21 22">
    <name type="scientific">Tribolium castaneum</name>
    <name type="common">Red flour beetle</name>
    <dbReference type="NCBI Taxonomy" id="7070"/>
    <lineage>
        <taxon>Eukaryota</taxon>
        <taxon>Metazoa</taxon>
        <taxon>Ecdysozoa</taxon>
        <taxon>Arthropoda</taxon>
        <taxon>Hexapoda</taxon>
        <taxon>Insecta</taxon>
        <taxon>Pterygota</taxon>
        <taxon>Neoptera</taxon>
        <taxon>Endopterygota</taxon>
        <taxon>Coleoptera</taxon>
        <taxon>Polyphaga</taxon>
        <taxon>Cucujiformia</taxon>
        <taxon>Tenebrionidae</taxon>
        <taxon>Tenebrionidae incertae sedis</taxon>
        <taxon>Tribolium</taxon>
    </lineage>
</organism>
<dbReference type="GO" id="GO:0000166">
    <property type="term" value="F:nucleotide binding"/>
    <property type="evidence" value="ECO:0007669"/>
    <property type="project" value="InterPro"/>
</dbReference>
<feature type="modified residue" description="Phosphotyrosine; by PKDCC" evidence="17">
    <location>
        <position position="812"/>
    </location>
</feature>
<evidence type="ECO:0000259" key="20">
    <source>
        <dbReference type="SMART" id="SM00235"/>
    </source>
</evidence>
<feature type="binding site" evidence="16">
    <location>
        <position position="876"/>
    </location>
    <ligand>
        <name>Ca(2+)</name>
        <dbReference type="ChEBI" id="CHEBI:29108"/>
        <label>4</label>
    </ligand>
</feature>